<reference evidence="2 3" key="1">
    <citation type="journal article" date="2015" name="Genome Biol.">
        <title>Comparative genomics of Steinernema reveals deeply conserved gene regulatory networks.</title>
        <authorList>
            <person name="Dillman A.R."/>
            <person name="Macchietto M."/>
            <person name="Porter C.F."/>
            <person name="Rogers A."/>
            <person name="Williams B."/>
            <person name="Antoshechkin I."/>
            <person name="Lee M.M."/>
            <person name="Goodwin Z."/>
            <person name="Lu X."/>
            <person name="Lewis E.E."/>
            <person name="Goodrich-Blair H."/>
            <person name="Stock S.P."/>
            <person name="Adams B.J."/>
            <person name="Sternberg P.W."/>
            <person name="Mortazavi A."/>
        </authorList>
    </citation>
    <scope>NUCLEOTIDE SEQUENCE [LARGE SCALE GENOMIC DNA]</scope>
    <source>
        <strain evidence="2 3">ALL</strain>
    </source>
</reference>
<accession>A0A4U8V3W0</accession>
<proteinExistence type="predicted"/>
<evidence type="ECO:0000313" key="3">
    <source>
        <dbReference type="Proteomes" id="UP000298663"/>
    </source>
</evidence>
<dbReference type="EMBL" id="CM016762">
    <property type="protein sequence ID" value="TMS39955.1"/>
    <property type="molecule type" value="Genomic_DNA"/>
</dbReference>
<sequence length="83" mass="9539">MKNDILNRHSLHRVLREERQKQTLLTVVVDRRTHVRSQAVSPLAVIEKTTTATQRSRNDDVEESVGSADSWRGSNENLNTLWS</sequence>
<name>A0A4U8V3W0_STECR</name>
<gene>
    <name evidence="2" type="ORF">L596_006402</name>
</gene>
<reference evidence="2 3" key="2">
    <citation type="journal article" date="2019" name="G3 (Bethesda)">
        <title>Hybrid Assembly of the Genome of the Entomopathogenic Nematode Steinernema carpocapsae Identifies the X-Chromosome.</title>
        <authorList>
            <person name="Serra L."/>
            <person name="Macchietto M."/>
            <person name="Macias-Munoz A."/>
            <person name="McGill C.J."/>
            <person name="Rodriguez I.M."/>
            <person name="Rodriguez B."/>
            <person name="Murad R."/>
            <person name="Mortazavi A."/>
        </authorList>
    </citation>
    <scope>NUCLEOTIDE SEQUENCE [LARGE SCALE GENOMIC DNA]</scope>
    <source>
        <strain evidence="2 3">ALL</strain>
    </source>
</reference>
<evidence type="ECO:0000256" key="1">
    <source>
        <dbReference type="SAM" id="MobiDB-lite"/>
    </source>
</evidence>
<dbReference type="Proteomes" id="UP000298663">
    <property type="component" value="Chromosome X"/>
</dbReference>
<evidence type="ECO:0000313" key="2">
    <source>
        <dbReference type="EMBL" id="TMS39955.1"/>
    </source>
</evidence>
<dbReference type="AlphaFoldDB" id="A0A4U8V3W0"/>
<feature type="compositionally biased region" description="Polar residues" evidence="1">
    <location>
        <begin position="72"/>
        <end position="83"/>
    </location>
</feature>
<feature type="region of interest" description="Disordered" evidence="1">
    <location>
        <begin position="47"/>
        <end position="83"/>
    </location>
</feature>
<keyword evidence="3" id="KW-1185">Reference proteome</keyword>
<protein>
    <submittedName>
        <fullName evidence="2">Uncharacterized protein</fullName>
    </submittedName>
</protein>
<organism evidence="2 3">
    <name type="scientific">Steinernema carpocapsae</name>
    <name type="common">Entomopathogenic nematode</name>
    <dbReference type="NCBI Taxonomy" id="34508"/>
    <lineage>
        <taxon>Eukaryota</taxon>
        <taxon>Metazoa</taxon>
        <taxon>Ecdysozoa</taxon>
        <taxon>Nematoda</taxon>
        <taxon>Chromadorea</taxon>
        <taxon>Rhabditida</taxon>
        <taxon>Tylenchina</taxon>
        <taxon>Panagrolaimomorpha</taxon>
        <taxon>Strongyloidoidea</taxon>
        <taxon>Steinernematidae</taxon>
        <taxon>Steinernema</taxon>
    </lineage>
</organism>